<feature type="transmembrane region" description="Helical" evidence="1">
    <location>
        <begin position="96"/>
        <end position="120"/>
    </location>
</feature>
<gene>
    <name evidence="2" type="ORF">KME60_06345</name>
</gene>
<proteinExistence type="predicted"/>
<comment type="caution">
    <text evidence="2">The sequence shown here is derived from an EMBL/GenBank/DDBJ whole genome shotgun (WGS) entry which is preliminary data.</text>
</comment>
<dbReference type="Proteomes" id="UP000729701">
    <property type="component" value="Unassembled WGS sequence"/>
</dbReference>
<feature type="transmembrane region" description="Helical" evidence="1">
    <location>
        <begin position="39"/>
        <end position="59"/>
    </location>
</feature>
<dbReference type="EMBL" id="JAHHGZ010000005">
    <property type="protein sequence ID" value="MBW4667061.1"/>
    <property type="molecule type" value="Genomic_DNA"/>
</dbReference>
<organism evidence="2 3">
    <name type="scientific">Cyanomargarita calcarea GSE-NOS-MK-12-04C</name>
    <dbReference type="NCBI Taxonomy" id="2839659"/>
    <lineage>
        <taxon>Bacteria</taxon>
        <taxon>Bacillati</taxon>
        <taxon>Cyanobacteriota</taxon>
        <taxon>Cyanophyceae</taxon>
        <taxon>Nostocales</taxon>
        <taxon>Cyanomargaritaceae</taxon>
        <taxon>Cyanomargarita</taxon>
    </lineage>
</organism>
<name>A0A951USB0_9CYAN</name>
<feature type="transmembrane region" description="Helical" evidence="1">
    <location>
        <begin position="12"/>
        <end position="33"/>
    </location>
</feature>
<accession>A0A951USB0</accession>
<feature type="transmembrane region" description="Helical" evidence="1">
    <location>
        <begin position="132"/>
        <end position="154"/>
    </location>
</feature>
<keyword evidence="1" id="KW-1133">Transmembrane helix</keyword>
<keyword evidence="1" id="KW-0812">Transmembrane</keyword>
<keyword evidence="1" id="KW-0472">Membrane</keyword>
<feature type="transmembrane region" description="Helical" evidence="1">
    <location>
        <begin position="66"/>
        <end position="90"/>
    </location>
</feature>
<protein>
    <submittedName>
        <fullName evidence="2">Uncharacterized protein</fullName>
    </submittedName>
</protein>
<dbReference type="AlphaFoldDB" id="A0A951USB0"/>
<evidence type="ECO:0000313" key="3">
    <source>
        <dbReference type="Proteomes" id="UP000729701"/>
    </source>
</evidence>
<reference evidence="2" key="1">
    <citation type="submission" date="2021-05" db="EMBL/GenBank/DDBJ databases">
        <authorList>
            <person name="Pietrasiak N."/>
            <person name="Ward R."/>
            <person name="Stajich J.E."/>
            <person name="Kurbessoian T."/>
        </authorList>
    </citation>
    <scope>NUCLEOTIDE SEQUENCE</scope>
    <source>
        <strain evidence="2">GSE-NOS-MK-12-04C</strain>
    </source>
</reference>
<evidence type="ECO:0000313" key="2">
    <source>
        <dbReference type="EMBL" id="MBW4667061.1"/>
    </source>
</evidence>
<feature type="transmembrane region" description="Helical" evidence="1">
    <location>
        <begin position="160"/>
        <end position="181"/>
    </location>
</feature>
<sequence length="189" mass="20660">MELILIKTKYRFIIRWVVATFGAFLLSLLFIEIGEKSDIGVLQATIGGLAIALPQAVILRFAISPLLWVWTTVVGWVLITGIGVGAVGWIVPPVQFPLRILYGVLSGGIGGLGIGLVQWLAIRYYVPYAWQWILVSTLSWAVAIPVGSVVGIFLHQITHLFLGEVIGLAVTWLVVSFLTGINARRLLIN</sequence>
<reference evidence="2" key="2">
    <citation type="journal article" date="2022" name="Microbiol. Resour. Announc.">
        <title>Metagenome Sequencing to Explore Phylogenomics of Terrestrial Cyanobacteria.</title>
        <authorList>
            <person name="Ward R.D."/>
            <person name="Stajich J.E."/>
            <person name="Johansen J.R."/>
            <person name="Huntemann M."/>
            <person name="Clum A."/>
            <person name="Foster B."/>
            <person name="Foster B."/>
            <person name="Roux S."/>
            <person name="Palaniappan K."/>
            <person name="Varghese N."/>
            <person name="Mukherjee S."/>
            <person name="Reddy T.B.K."/>
            <person name="Daum C."/>
            <person name="Copeland A."/>
            <person name="Chen I.A."/>
            <person name="Ivanova N.N."/>
            <person name="Kyrpides N.C."/>
            <person name="Shapiro N."/>
            <person name="Eloe-Fadrosh E.A."/>
            <person name="Pietrasiak N."/>
        </authorList>
    </citation>
    <scope>NUCLEOTIDE SEQUENCE</scope>
    <source>
        <strain evidence="2">GSE-NOS-MK-12-04C</strain>
    </source>
</reference>
<evidence type="ECO:0000256" key="1">
    <source>
        <dbReference type="SAM" id="Phobius"/>
    </source>
</evidence>